<evidence type="ECO:0000313" key="3">
    <source>
        <dbReference type="Proteomes" id="UP000831607"/>
    </source>
</evidence>
<dbReference type="PANTHER" id="PTHR43760">
    <property type="entry name" value="ENDORIBONUCLEASE-RELATED"/>
    <property type="match status" value="1"/>
</dbReference>
<organism evidence="2 3">
    <name type="scientific">Orrella daihaiensis</name>
    <dbReference type="NCBI Taxonomy" id="2782176"/>
    <lineage>
        <taxon>Bacteria</taxon>
        <taxon>Pseudomonadati</taxon>
        <taxon>Pseudomonadota</taxon>
        <taxon>Betaproteobacteria</taxon>
        <taxon>Burkholderiales</taxon>
        <taxon>Alcaligenaceae</taxon>
        <taxon>Orrella</taxon>
    </lineage>
</organism>
<dbReference type="Gene3D" id="3.30.1330.40">
    <property type="entry name" value="RutC-like"/>
    <property type="match status" value="1"/>
</dbReference>
<proteinExistence type="predicted"/>
<reference evidence="2 3" key="1">
    <citation type="submission" date="2020-11" db="EMBL/GenBank/DDBJ databases">
        <title>Algicoccus daihaiensis sp.nov., isolated from Daihai Lake in Inner Mongolia.</title>
        <authorList>
            <person name="Kai J."/>
        </authorList>
    </citation>
    <scope>NUCLEOTIDE SEQUENCE [LARGE SCALE GENOMIC DNA]</scope>
    <source>
        <strain evidence="3">f23</strain>
    </source>
</reference>
<name>A0ABY4AG98_9BURK</name>
<dbReference type="Pfam" id="PF14588">
    <property type="entry name" value="YjgF_endoribonc"/>
    <property type="match status" value="1"/>
</dbReference>
<dbReference type="CDD" id="cd02199">
    <property type="entry name" value="YjgF_YER057c_UK114_like_1"/>
    <property type="match status" value="1"/>
</dbReference>
<dbReference type="InterPro" id="IPR013813">
    <property type="entry name" value="Endoribo_LPSP/chorism_mut-like"/>
</dbReference>
<evidence type="ECO:0000313" key="2">
    <source>
        <dbReference type="EMBL" id="UOD49326.1"/>
    </source>
</evidence>
<evidence type="ECO:0000259" key="1">
    <source>
        <dbReference type="Pfam" id="PF14588"/>
    </source>
</evidence>
<dbReference type="PANTHER" id="PTHR43760:SF1">
    <property type="entry name" value="ENDORIBONUCLEASE L-PSP_CHORISMATE MUTASE-LIKE DOMAIN-CONTAINING PROTEIN"/>
    <property type="match status" value="1"/>
</dbReference>
<dbReference type="SUPFAM" id="SSF55298">
    <property type="entry name" value="YjgF-like"/>
    <property type="match status" value="1"/>
</dbReference>
<sequence>MTIDINHPVIRHIQTLPDRRAGGNYVTYRQIGHLLYVSGQTSTQDGRDPIVGQVGKDLSIEQGYEAAQLCMQNILLVLRLAVGGDWSKVASCVRLTGYVNSEAPFGDAPKVINGASDLIVEIMGESGRHARSAIGVAALPGNVAVEVEAIFELRQ</sequence>
<dbReference type="EMBL" id="CP063982">
    <property type="protein sequence ID" value="UOD49326.1"/>
    <property type="molecule type" value="Genomic_DNA"/>
</dbReference>
<keyword evidence="3" id="KW-1185">Reference proteome</keyword>
<dbReference type="RefSeq" id="WP_243477483.1">
    <property type="nucleotide sequence ID" value="NZ_CP063982.1"/>
</dbReference>
<dbReference type="Proteomes" id="UP000831607">
    <property type="component" value="Chromosome"/>
</dbReference>
<feature type="domain" description="Endoribonuclease L-PSP/chorismate mutase-like" evidence="1">
    <location>
        <begin position="21"/>
        <end position="144"/>
    </location>
</feature>
<gene>
    <name evidence="2" type="ORF">DHf2319_07415</name>
</gene>
<accession>A0ABY4AG98</accession>
<protein>
    <submittedName>
        <fullName evidence="2">RidA family protein</fullName>
    </submittedName>
</protein>
<dbReference type="InterPro" id="IPR035959">
    <property type="entry name" value="RutC-like_sf"/>
</dbReference>